<comment type="caution">
    <text evidence="1">The sequence shown here is derived from an EMBL/GenBank/DDBJ whole genome shotgun (WGS) entry which is preliminary data.</text>
</comment>
<protein>
    <submittedName>
        <fullName evidence="1">Uncharacterized protein</fullName>
    </submittedName>
</protein>
<gene>
    <name evidence="1" type="ORF">Q6294_31890</name>
</gene>
<evidence type="ECO:0000313" key="2">
    <source>
        <dbReference type="Proteomes" id="UP001244490"/>
    </source>
</evidence>
<name>A0AAW8AQS2_KLEPN</name>
<dbReference type="Proteomes" id="UP001244490">
    <property type="component" value="Unassembled WGS sequence"/>
</dbReference>
<organism evidence="1 2">
    <name type="scientific">Klebsiella pneumoniae</name>
    <dbReference type="NCBI Taxonomy" id="573"/>
    <lineage>
        <taxon>Bacteria</taxon>
        <taxon>Pseudomonadati</taxon>
        <taxon>Pseudomonadota</taxon>
        <taxon>Gammaproteobacteria</taxon>
        <taxon>Enterobacterales</taxon>
        <taxon>Enterobacteriaceae</taxon>
        <taxon>Klebsiella/Raoultella group</taxon>
        <taxon>Klebsiella</taxon>
        <taxon>Klebsiella pneumoniae complex</taxon>
    </lineage>
</organism>
<proteinExistence type="predicted"/>
<accession>A0AAW8AQS2</accession>
<evidence type="ECO:0000313" key="1">
    <source>
        <dbReference type="EMBL" id="MDP0971548.1"/>
    </source>
</evidence>
<dbReference type="RefSeq" id="WP_305202600.1">
    <property type="nucleotide sequence ID" value="NZ_JAUUIA010000894.1"/>
</dbReference>
<reference evidence="1" key="1">
    <citation type="submission" date="2023-07" db="EMBL/GenBank/DDBJ databases">
        <authorList>
            <person name="Peng Z."/>
        </authorList>
    </citation>
    <scope>NUCLEOTIDE SEQUENCE</scope>
    <source>
        <strain evidence="1">KP219</strain>
    </source>
</reference>
<sequence length="84" mass="9872">SMNSPEDRELLQRAARELHIKDVVLYGSKFEQENPLPNEGAEVIQQQMEGWRYQQEETDGRHWLQVLYRFGARLVQPGEDEDSV</sequence>
<dbReference type="EMBL" id="JAUUIA010000894">
    <property type="protein sequence ID" value="MDP0971548.1"/>
    <property type="molecule type" value="Genomic_DNA"/>
</dbReference>
<feature type="non-terminal residue" evidence="1">
    <location>
        <position position="84"/>
    </location>
</feature>
<feature type="non-terminal residue" evidence="1">
    <location>
        <position position="1"/>
    </location>
</feature>
<dbReference type="AlphaFoldDB" id="A0AAW8AQS2"/>